<dbReference type="PROSITE" id="PS50188">
    <property type="entry name" value="B302_SPRY"/>
    <property type="match status" value="1"/>
</dbReference>
<evidence type="ECO:0000313" key="6">
    <source>
        <dbReference type="EMBL" id="GFO01128.1"/>
    </source>
</evidence>
<dbReference type="SMART" id="SM00119">
    <property type="entry name" value="HECTc"/>
    <property type="match status" value="1"/>
</dbReference>
<dbReference type="PANTHER" id="PTHR46435">
    <property type="entry name" value="E3 UBIQUITIN-PROTEIN LIGASE HECTD4-RELATED"/>
    <property type="match status" value="1"/>
</dbReference>
<sequence length="4563" mass="493170">MGRSHGRFTILWAFKELIKLKQATNSKLLRGNSQHYTARHLMMIDVKHFEIELKTHFIVILCTCNPAFYLEVQQLRPNIVLQKKEESSARNMNEAILNRLRPLRGSNSAATLMALTGAEALIPSRKDETQGAGSTTCGVNLRTLVRTPIFSDGNHIVLLTVPPGSSSGGASRSLFGGGGPMSSLRSLASNMCFNAKTGLFSARIDLVEAQTSLLGRGTALTALAACYDIINNLIWMSSGEYMDQFHNPSNLPPHHVHLRLGITETALPTGLGDNRLPVDLVVSCLLHNVSSMCLHQMTSSVTTALCGRVASSQDQQQSGPASATAASGADVATLPASSLDLVHLTRVTDILARAVSDKDTQAVICCLVVLEHIFRVSSPQAEQDYGAKQMRSTRELIWNLLTICPLGEDDETLLVSVKTESCHIITVGLQYLYPTQQERHMLLYQLLTSGDENSALVELRDMILREFSAQLSQQMPGSKEDEILQLSDDLVHYVLKLAVKESCCLLKSVQTSSREQFQTKMSNLPIASPAVQYLSALRSYYLKCAVLFDGSSAREDSASDSSQLTLQKIQDRVLRLSAKMIEGACEVLERYLETCSAVLGSLAGPSTSGFADPTSSVRGSLTSNLSLLGGPEELDTWLTGLEQLAKSTVLGSLLPVLVTTLTHPNLQCLDLAQVLMPSLVRLSLLASQAALLLKNQEMAASSSVIPSPDLDLGSASDVADLIGEAIDPEYSEEGDEGFLTGLKIPTPWASGKTVETIHPVRDNYKFKETIHIPGARCLYLRFDPRCSSQYDYDKVIVYAGPGIQGKKVCEYGGNNFGYGSRSVLGNGWPKDLVKVEGDTVTLTFEMRSGREHNTPDKAMWGFSCTIRAQESAEEVTPGLPFLSDLALGLSVLVCTQLAILYHGSPPSADELDCQHLLTSKILQRCAWPTEASIPGKLKRGKSQAMPASSQSTLPPSTSSPPPSKKTVGADQAQPGEAGVETSKLPRIRLSPAILDKLRKMAKRSQPVRLRPSIRTAIQPELVEESVVSAVLTHLGLGDLVLDLTSMAGKPGGEEELAALSVVVEEIYRRLEVLMRKLQVMAELEKRWEVEVEDHVIQLLESSSTTTTKDVAGPAVSNTGNTSGIESLDPPFFHDYHLQELRHKELALLAFLRDVSMDIDDMEATTKSLLMKFEASVLALKEKRSNKEKEGKGEGGLYKTSQVVSGILSRLELLLHVSSVPADVHAPMLPRTVSTCSTDLSADQQMMIRSDTDVRGNQQFSRSLSAPVGEMADPSNWKLNHQRWRHYKHRHTRGGGDKMRWNSAALLSDIVDGRDETDGDQDRPPHVVVIDQLFAFIGSDPEKAVSSHKFLSAAEERRKRGVSRQMALSHIKDLLAAASRVGGATHLIAAAAAVLRHGPKVEELLCGGMVEQVQEAFAQAMTSVVQLAAQNPMASASSIGLLCTIPYTRAEEKCLVRSGLVHLLDRLCSLGNHRADGLGTESQTPRQKVSALAWAGFQVLASRCVKWENEEGSHDEELEHSGLAKQVSMLLTHHLARATEGIGNAMAGTEALQEVLSLLNNLSRCVEHITVQCSEVRPCYLTCSSFSTTSPGSHDEELEHSGLAKQVSMLLTHHLARATEGIGNAMAGTEALQEVLSLLNNLSRSKMGKAILSQPACVSKLLSLLLDQRPSPKLVLIILQLCRVSLPLMNTVDCEEVELPAWGQQLYQSHWSSVQPVSDPPARIICLFLAKLGDFLVPGDQVLLSSRSPSQDLSGPGRLNKSGDPDKLDDLDVQRGKLSVFVHKRQDQLSHDIIQPLLNCDTRPLRLAGNANMEKVRALDREINKSGKVELTTEDAVSAFKKAFKWAQLGLVISTAPPTDSSPAESSNGTDKKKMASEVICKEKNSELARTDPVRAFISGHVANAMAAEVIALLHNLLSAQTSSTAHTWSQAVQRVLANALCGLPVLLNSLDGLSSPRSPRGTSTSSSGSGASGGSGSTAGTGSSSSNQTTNQLMSLAKLANAALCALGGFQETLKPGCEVKLANAALCALGGFQETLKPGCEVKVLANALFGLPVLLNSLDGLSSPRSPRGTSTSSSGSGASGGSGSTAGTGSSSNQTTNQLMSLAKLANAALCALGGFQETLKPGCEVKVTGEGVRGTRGTVLSLSEQNDVATVQLSFSSGADDNAACGGLGSHSDEPTYSDTIKVPLARVQPVRNETFCKHQPEMTKAFLAAAKVVILPPDEPVSPLVQTLHCSGDGNSMANQVCRVVAEIRTRTSIVLSRCLQDIQFTKDFIEECGYSIDMLKSLAKDCDTGNRLPLLEAHCHRLRMLYRDCAKPPPPPCRTDSRPSKEMVWDVQRPFPPTRACLFSHGLTAVMFLGDPSAGVGLPRGTMVYANQPIPKEAPSFYWEVEVASFGDVQDESGAVVSFGFAPPVEKKDGAWTNPVGTCLFLNNGKAVHYNGSSLLQWRSVRLEVNVGAGDVAGIGWERSGDVTNSGVTPKGQVYFTYNGQRLNAFLDSVSGALYPVVHIQKKGCRVKANFGARPFAYAEGQQHRDAAEEANDVLRDIRESFNHLPFHGLLGAGGSEDSESDSADASHVQAQTSVAIPGLSDPRENKSTPPKVPCIIPQPQPSHKEYSIEASQNYKLLPSFDNFVLTGPDTMFSRPSEEDSDDEAASSAGDESQQLEDHYALLVKAWEQKVFPVIRRRFRNEAERKDGLEQIRGALQLGMTDIARQTVEFLYEENGGIPRDLHLPTIDDIKEDLAKFTIDRVKKGTTVNIRTPTGMAGGTTAAAAAAASGGATAPSAASTSNATMQLPKFAVRSMLKTFGLTGTVLDVDTANELVQVETYLRSEGVLVRFWYPLIMLEKPGQGMRKASITGGQTMDTSNIYIHRELLSVESALAHMHLRTAFLRLTDHCNSPAMEVTSCSASLGSGMAACAATLQELDLENIHLLSEHLLSSPATTGTLEASSPFHTSNLSQLSLTPQVSLPSLVYRNSLRLKRQLATAIARASNQGEDYLIELTNQLCTCLQTAPEMFPYLTFPVNETKVSTDIHFSGAACILVSCIKANDTSGKETPPYRAPWARISTYTGKRIRKSGHVTRQEVVCYPRDMHGQAAHCDQFAPVIIPSNHVYVKIGVSPPPGVTVTLHALPPQFLLSVAYMETLVTETFGCGTLACGVGGLKSDKACGATGTSARGANTSAGREGSDASEISVSSHSSSSSYSPRSSSTSPCSAPSPMALSGDLPESSPSLWSLDNISVTPLVFLHVVEFLCSYLWKTDVACLVKEYLFHLLAQTLRVLHYSEGCPSVGAGSTRLSSKLSSRPSPTQGILVALPKELKKLYDMEGKNMPEMTTPAGHGMGLGVTDSGRWSTYLQALLEVCLAISEVVPCEALQPKDALADAAVEEGAAGTSATATKGGSGLSSSGKKKKLKPKKERMAASARRSSLEQRASLWVEADETVDPTSLMHSSHSLADAHNAAAGGVGLGMAGWEGFPAKATSSNTSICSLTSAVSSSSFIKIDDMPWFPAAVSTSKILRHMALREAHCEEEVRKAIKFAASSVATPTAHTRIVIVTGIPTYLEQSVVQKSVRKVCNSQGGMDSNRLFVPTPADIHALDRQEKKKPAGDETGAAVPLSLSDAVSADSTLPSGTASKSETSVSQTITEPSATATLSNPSPTVDATTSKVPKSSQRMQGMSRKLIEGYAVFSLPSKTKVEVVRKAFLRTKWLNLGEDVAATSAQGRDDDDDDGPAGSSLMEAPEENLNVHTVNQQLLTEPEAMVALEKFLLSKLYLDSNISSEDSQTGTNKQGNLSKDGGSLSPVKDVKSLSSGLRPTKNFGSDMNGLNEAASQALTEIFYTCYFMDQGQQDSGDICLGREQILNPAAENLLGTFFNAVRPAKKSLPEAVSAALRQYGIVKSRDKDVWPSCAEKSSKVKAGKRPVSKSSKERMSLKDQEEKGQSVDKENKKDMDKEAREKPEKPAKEKEGATADFTVKESKSFSKSEGRSLTLNAFIKYCEDLTLQDLRAFWRGLFACGFDLLFERCWCADQTAAVQMMSEWTVERDYALVQHINEVCCSLAISSSRMHPHEVRLSEAQLAHEAFTSLQGIPVEMTRLRMAFLQQLNNFLETSFLPLVDMRPARLYSRSTAFVLAQVRWVVFYDTKVNFLNRVLNASAKRKPHQAAPEITLNPLESIGTGEKSIQASILCQAYRQLSTLSSRKLCVRLACGGDPTYSFNVRMTGEEVHGTSGSFRHFLWQVARELQSSGLSLLMTCPGSGTSSGAGNMKGRLILKTGKMTYPEENLLIFIGQLLGITIRAGIPLGLDLLSTVWKLLVGMTLDPCLDLQEADAVTYKYIKRIEMAESEEELESVLGEPSPRFMYTTLNGIDAELVPGGRSTPVCWSNRHAYIDAIKRLRMRELASPHRLAAITTGVASLLPCQILTLLTPEDMEVRTSGRPHISLDFLKSHTMYQVGLVESDAHIEYFWLALDSFSQEELARFIKFACNQERIPQTCPCQEGGPDSAHVPPYPMKIAPPDGAGPPDARHIRVETCMFMIKLPQYSSLEVMASRLRYAINCREDPLSG</sequence>
<feature type="region of interest" description="Disordered" evidence="3">
    <location>
        <begin position="1856"/>
        <end position="1875"/>
    </location>
</feature>
<proteinExistence type="predicted"/>
<dbReference type="Pfam" id="PF00632">
    <property type="entry name" value="HECT"/>
    <property type="match status" value="1"/>
</dbReference>
<accession>A0AAV4A388</accession>
<feature type="active site" description="Glycyl thioester intermediate" evidence="2">
    <location>
        <position position="4531"/>
    </location>
</feature>
<feature type="compositionally biased region" description="Polar residues" evidence="3">
    <location>
        <begin position="1856"/>
        <end position="1868"/>
    </location>
</feature>
<dbReference type="CDD" id="cd13735">
    <property type="entry name" value="SPRY_HECT_like"/>
    <property type="match status" value="1"/>
</dbReference>
<feature type="compositionally biased region" description="Low complexity" evidence="3">
    <location>
        <begin position="1954"/>
        <end position="1969"/>
    </location>
</feature>
<feature type="region of interest" description="Disordered" evidence="3">
    <location>
        <begin position="3175"/>
        <end position="3224"/>
    </location>
</feature>
<feature type="compositionally biased region" description="Polar residues" evidence="3">
    <location>
        <begin position="3624"/>
        <end position="3674"/>
    </location>
</feature>
<dbReference type="InterPro" id="IPR001870">
    <property type="entry name" value="B30.2/SPRY"/>
</dbReference>
<evidence type="ECO:0000259" key="5">
    <source>
        <dbReference type="PROSITE" id="PS50237"/>
    </source>
</evidence>
<feature type="compositionally biased region" description="Polar residues" evidence="3">
    <location>
        <begin position="3175"/>
        <end position="3184"/>
    </location>
</feature>
<dbReference type="Gene3D" id="3.90.1750.10">
    <property type="entry name" value="Hect, E3 ligase catalytic domains"/>
    <property type="match status" value="1"/>
</dbReference>
<feature type="region of interest" description="Disordered" evidence="3">
    <location>
        <begin position="1952"/>
        <end position="1989"/>
    </location>
</feature>
<feature type="compositionally biased region" description="Gly residues" evidence="3">
    <location>
        <begin position="1970"/>
        <end position="1979"/>
    </location>
</feature>
<evidence type="ECO:0000313" key="7">
    <source>
        <dbReference type="Proteomes" id="UP000735302"/>
    </source>
</evidence>
<evidence type="ECO:0000256" key="3">
    <source>
        <dbReference type="SAM" id="MobiDB-lite"/>
    </source>
</evidence>
<keyword evidence="7" id="KW-1185">Reference proteome</keyword>
<dbReference type="SUPFAM" id="SSF49899">
    <property type="entry name" value="Concanavalin A-like lectins/glucanases"/>
    <property type="match status" value="1"/>
</dbReference>
<evidence type="ECO:0000259" key="4">
    <source>
        <dbReference type="PROSITE" id="PS50188"/>
    </source>
</evidence>
<feature type="domain" description="HECT" evidence="5">
    <location>
        <begin position="4217"/>
        <end position="4563"/>
    </location>
</feature>
<evidence type="ECO:0000256" key="1">
    <source>
        <dbReference type="ARBA" id="ARBA00022786"/>
    </source>
</evidence>
<keyword evidence="1 2" id="KW-0833">Ubl conjugation pathway</keyword>
<dbReference type="InterPro" id="IPR035983">
    <property type="entry name" value="Hect_E3_ubiquitin_ligase"/>
</dbReference>
<feature type="compositionally biased region" description="Low complexity" evidence="3">
    <location>
        <begin position="2064"/>
        <end position="2079"/>
    </location>
</feature>
<evidence type="ECO:0000256" key="2">
    <source>
        <dbReference type="PROSITE-ProRule" id="PRU00104"/>
    </source>
</evidence>
<feature type="region of interest" description="Disordered" evidence="3">
    <location>
        <begin position="933"/>
        <end position="981"/>
    </location>
</feature>
<reference evidence="6 7" key="1">
    <citation type="journal article" date="2021" name="Elife">
        <title>Chloroplast acquisition without the gene transfer in kleptoplastic sea slugs, Plakobranchus ocellatus.</title>
        <authorList>
            <person name="Maeda T."/>
            <person name="Takahashi S."/>
            <person name="Yoshida T."/>
            <person name="Shimamura S."/>
            <person name="Takaki Y."/>
            <person name="Nagai Y."/>
            <person name="Toyoda A."/>
            <person name="Suzuki Y."/>
            <person name="Arimoto A."/>
            <person name="Ishii H."/>
            <person name="Satoh N."/>
            <person name="Nishiyama T."/>
            <person name="Hasebe M."/>
            <person name="Maruyama T."/>
            <person name="Minagawa J."/>
            <person name="Obokata J."/>
            <person name="Shigenobu S."/>
        </authorList>
    </citation>
    <scope>NUCLEOTIDE SEQUENCE [LARGE SCALE GENOMIC DNA]</scope>
</reference>
<dbReference type="Gene3D" id="3.30.2160.10">
    <property type="entry name" value="Hect, E3 ligase catalytic domain"/>
    <property type="match status" value="1"/>
</dbReference>
<feature type="region of interest" description="Disordered" evidence="3">
    <location>
        <begin position="1746"/>
        <end position="1768"/>
    </location>
</feature>
<feature type="compositionally biased region" description="Polar residues" evidence="3">
    <location>
        <begin position="3807"/>
        <end position="3820"/>
    </location>
</feature>
<dbReference type="PROSITE" id="PS50237">
    <property type="entry name" value="HECT"/>
    <property type="match status" value="1"/>
</dbReference>
<feature type="region of interest" description="Disordered" evidence="3">
    <location>
        <begin position="3718"/>
        <end position="3743"/>
    </location>
</feature>
<protein>
    <submittedName>
        <fullName evidence="6">HECT domain-containing e3 ubiquitin protein ligase 4</fullName>
    </submittedName>
</protein>
<name>A0AAV4A388_9GAST</name>
<dbReference type="Proteomes" id="UP000735302">
    <property type="component" value="Unassembled WGS sequence"/>
</dbReference>
<feature type="domain" description="B30.2/SPRY" evidence="4">
    <location>
        <begin position="2313"/>
        <end position="2526"/>
    </location>
</feature>
<feature type="compositionally biased region" description="Basic and acidic residues" evidence="3">
    <location>
        <begin position="3925"/>
        <end position="3968"/>
    </location>
</feature>
<feature type="compositionally biased region" description="Gly residues" evidence="3">
    <location>
        <begin position="2080"/>
        <end position="2089"/>
    </location>
</feature>
<dbReference type="Gene3D" id="3.30.2410.10">
    <property type="entry name" value="Hect, E3 ligase catalytic domain"/>
    <property type="match status" value="1"/>
</dbReference>
<dbReference type="EMBL" id="BLXT01003199">
    <property type="protein sequence ID" value="GFO01128.1"/>
    <property type="molecule type" value="Genomic_DNA"/>
</dbReference>
<gene>
    <name evidence="6" type="ORF">PoB_002763300</name>
</gene>
<dbReference type="InterPro" id="IPR013320">
    <property type="entry name" value="ConA-like_dom_sf"/>
</dbReference>
<feature type="compositionally biased region" description="Basic residues" evidence="3">
    <location>
        <begin position="3408"/>
        <end position="3417"/>
    </location>
</feature>
<dbReference type="InterPro" id="IPR043136">
    <property type="entry name" value="B30.2/SPRY_sf"/>
</dbReference>
<dbReference type="SUPFAM" id="SSF56204">
    <property type="entry name" value="Hect, E3 ligase catalytic domain"/>
    <property type="match status" value="1"/>
</dbReference>
<organism evidence="6 7">
    <name type="scientific">Plakobranchus ocellatus</name>
    <dbReference type="NCBI Taxonomy" id="259542"/>
    <lineage>
        <taxon>Eukaryota</taxon>
        <taxon>Metazoa</taxon>
        <taxon>Spiralia</taxon>
        <taxon>Lophotrochozoa</taxon>
        <taxon>Mollusca</taxon>
        <taxon>Gastropoda</taxon>
        <taxon>Heterobranchia</taxon>
        <taxon>Euthyneura</taxon>
        <taxon>Panpulmonata</taxon>
        <taxon>Sacoglossa</taxon>
        <taxon>Placobranchoidea</taxon>
        <taxon>Plakobranchidae</taxon>
        <taxon>Plakobranchus</taxon>
    </lineage>
</organism>
<feature type="region of interest" description="Disordered" evidence="3">
    <location>
        <begin position="2638"/>
        <end position="2664"/>
    </location>
</feature>
<dbReference type="PANTHER" id="PTHR46435:SF1">
    <property type="entry name" value="E3 UBIQUITIN-PROTEIN LIGASE HECTD4-RELATED"/>
    <property type="match status" value="1"/>
</dbReference>
<feature type="compositionally biased region" description="Pro residues" evidence="3">
    <location>
        <begin position="2601"/>
        <end position="2611"/>
    </location>
</feature>
<dbReference type="Gene3D" id="2.60.120.920">
    <property type="match status" value="1"/>
</dbReference>
<feature type="region of interest" description="Disordered" evidence="3">
    <location>
        <begin position="3623"/>
        <end position="3674"/>
    </location>
</feature>
<feature type="compositionally biased region" description="Polar residues" evidence="3">
    <location>
        <begin position="3778"/>
        <end position="3792"/>
    </location>
</feature>
<dbReference type="GO" id="GO:0042593">
    <property type="term" value="P:glucose homeostasis"/>
    <property type="evidence" value="ECO:0007669"/>
    <property type="project" value="TreeGrafter"/>
</dbReference>
<dbReference type="GO" id="GO:0004842">
    <property type="term" value="F:ubiquitin-protein transferase activity"/>
    <property type="evidence" value="ECO:0007669"/>
    <property type="project" value="InterPro"/>
</dbReference>
<comment type="caution">
    <text evidence="6">The sequence shown here is derived from an EMBL/GenBank/DDBJ whole genome shotgun (WGS) entry which is preliminary data.</text>
</comment>
<feature type="region of interest" description="Disordered" evidence="3">
    <location>
        <begin position="3392"/>
        <end position="3427"/>
    </location>
</feature>
<feature type="compositionally biased region" description="Low complexity" evidence="3">
    <location>
        <begin position="946"/>
        <end position="956"/>
    </location>
</feature>
<dbReference type="InterPro" id="IPR043366">
    <property type="entry name" value="HECTD4"/>
</dbReference>
<feature type="region of interest" description="Disordered" evidence="3">
    <location>
        <begin position="2559"/>
        <end position="2616"/>
    </location>
</feature>
<feature type="region of interest" description="Disordered" evidence="3">
    <location>
        <begin position="3908"/>
        <end position="3968"/>
    </location>
</feature>
<dbReference type="InterPro" id="IPR000569">
    <property type="entry name" value="HECT_dom"/>
</dbReference>
<feature type="compositionally biased region" description="Low complexity" evidence="3">
    <location>
        <begin position="3392"/>
        <end position="3407"/>
    </location>
</feature>
<dbReference type="InterPro" id="IPR035781">
    <property type="entry name" value="SPRY_HECTD4"/>
</dbReference>
<feature type="compositionally biased region" description="Low complexity" evidence="3">
    <location>
        <begin position="3191"/>
        <end position="3222"/>
    </location>
</feature>
<feature type="region of interest" description="Disordered" evidence="3">
    <location>
        <begin position="3778"/>
        <end position="3823"/>
    </location>
</feature>
<feature type="region of interest" description="Disordered" evidence="3">
    <location>
        <begin position="2062"/>
        <end position="2098"/>
    </location>
</feature>